<organism evidence="2 3">
    <name type="scientific">Dokdonia ponticola</name>
    <dbReference type="NCBI Taxonomy" id="2041041"/>
    <lineage>
        <taxon>Bacteria</taxon>
        <taxon>Pseudomonadati</taxon>
        <taxon>Bacteroidota</taxon>
        <taxon>Flavobacteriia</taxon>
        <taxon>Flavobacteriales</taxon>
        <taxon>Flavobacteriaceae</taxon>
        <taxon>Dokdonia</taxon>
    </lineage>
</organism>
<proteinExistence type="predicted"/>
<name>A0ABV9I009_9FLAO</name>
<accession>A0ABV9I009</accession>
<keyword evidence="1" id="KW-1133">Transmembrane helix</keyword>
<dbReference type="Pfam" id="PF18919">
    <property type="entry name" value="DUF5670"/>
    <property type="match status" value="1"/>
</dbReference>
<dbReference type="NCBIfam" id="NF033488">
    <property type="entry name" value="lmo0937_fam_TM"/>
    <property type="match status" value="1"/>
</dbReference>
<reference evidence="3" key="1">
    <citation type="journal article" date="2019" name="Int. J. Syst. Evol. Microbiol.">
        <title>The Global Catalogue of Microorganisms (GCM) 10K type strain sequencing project: providing services to taxonomists for standard genome sequencing and annotation.</title>
        <authorList>
            <consortium name="The Broad Institute Genomics Platform"/>
            <consortium name="The Broad Institute Genome Sequencing Center for Infectious Disease"/>
            <person name="Wu L."/>
            <person name="Ma J."/>
        </authorList>
    </citation>
    <scope>NUCLEOTIDE SEQUENCE [LARGE SCALE GENOMIC DNA]</scope>
    <source>
        <strain evidence="3">YJ-61-S</strain>
    </source>
</reference>
<keyword evidence="3" id="KW-1185">Reference proteome</keyword>
<keyword evidence="1" id="KW-0812">Transmembrane</keyword>
<evidence type="ECO:0000256" key="1">
    <source>
        <dbReference type="SAM" id="Phobius"/>
    </source>
</evidence>
<dbReference type="InterPro" id="IPR043727">
    <property type="entry name" value="Lmo0937-like"/>
</dbReference>
<protein>
    <submittedName>
        <fullName evidence="2">Lmo0937 family membrane protein</fullName>
    </submittedName>
</protein>
<evidence type="ECO:0000313" key="2">
    <source>
        <dbReference type="EMBL" id="MFC4635428.1"/>
    </source>
</evidence>
<dbReference type="Proteomes" id="UP001596043">
    <property type="component" value="Unassembled WGS sequence"/>
</dbReference>
<keyword evidence="1" id="KW-0472">Membrane</keyword>
<dbReference type="EMBL" id="JBHSFV010000010">
    <property type="protein sequence ID" value="MFC4635428.1"/>
    <property type="molecule type" value="Genomic_DNA"/>
</dbReference>
<comment type="caution">
    <text evidence="2">The sequence shown here is derived from an EMBL/GenBank/DDBJ whole genome shotgun (WGS) entry which is preliminary data.</text>
</comment>
<gene>
    <name evidence="2" type="ORF">ACFO3O_16075</name>
</gene>
<sequence>MRGLLHIIAVILVTGWALGFFVYDVGPIIHILLLMALIAVLVKLLSDKTL</sequence>
<evidence type="ECO:0000313" key="3">
    <source>
        <dbReference type="Proteomes" id="UP001596043"/>
    </source>
</evidence>
<feature type="transmembrane region" description="Helical" evidence="1">
    <location>
        <begin position="27"/>
        <end position="45"/>
    </location>
</feature>
<dbReference type="RefSeq" id="WP_379980636.1">
    <property type="nucleotide sequence ID" value="NZ_JBHSFV010000010.1"/>
</dbReference>